<keyword evidence="5" id="KW-1185">Reference proteome</keyword>
<organism evidence="4 5">
    <name type="scientific">Candidatus Thiodiazotropha endolucinida</name>
    <dbReference type="NCBI Taxonomy" id="1655433"/>
    <lineage>
        <taxon>Bacteria</taxon>
        <taxon>Pseudomonadati</taxon>
        <taxon>Pseudomonadota</taxon>
        <taxon>Gammaproteobacteria</taxon>
        <taxon>Chromatiales</taxon>
        <taxon>Sedimenticolaceae</taxon>
        <taxon>Candidatus Thiodiazotropha</taxon>
    </lineage>
</organism>
<evidence type="ECO:0000256" key="2">
    <source>
        <dbReference type="SAM" id="Phobius"/>
    </source>
</evidence>
<dbReference type="Proteomes" id="UP000094769">
    <property type="component" value="Unassembled WGS sequence"/>
</dbReference>
<dbReference type="InterPro" id="IPR057699">
    <property type="entry name" value="DUF7939"/>
</dbReference>
<keyword evidence="2" id="KW-0472">Membrane</keyword>
<dbReference type="PANTHER" id="PTHR40940:SF1">
    <property type="entry name" value="PROTEIN BATD"/>
    <property type="match status" value="1"/>
</dbReference>
<evidence type="ECO:0000313" key="5">
    <source>
        <dbReference type="Proteomes" id="UP000094769"/>
    </source>
</evidence>
<sequence length="595" mass="66703">MHSHILLNAMLPTKPSPTSPLNGLLVILLLLLSSPVDAKVGASLSSNATGLDQPVRLILQMEGEQEMTPDLSELERLFEIVGRSTQQSISIINGKMSAKRSLTLTLLPRQAGRLEIPPIRIGNESTEALVLEVTEQPQGDIDANREQVFVELSLNKSRAYIEEEVILTLKLFQAPGIRAESLDTPQPSMPDTQMKLLHEERYSSERDGIQFNVIERKYAVFAYQSGNLEIGGVKYRGRTGSDRLFSFFNDPFRAPQQATRIFRSESNQVDLEIMPIPDNFTGDRWLPAKNLQIVENGLDQQTPILAGKPLVRRIMVLADGLTSAQLPSIEQTLPSGIKLYEERPQLQETPTRTGISSSRQNSMTLIATESGEYDLPAIEIPWWNIETDRQETARLAAISIDIMPNPGATQGVQQTLNPPSTREQAIQSDAGGTITSVNQPAATTHKVHWLVWLFGTAWVLTLFAWWYSRRGDPDQSRQPIPVAEDEMEAPDKQAIGEALQRLEQAYADKDAPAARSAWLQWAKLHWPDNPPHNLTRLAARCDQALSEAVYSLERTLYSPTDETEWTGYEIRQLIQQTQQQKRSDKRSERLVPLNP</sequence>
<dbReference type="AlphaFoldDB" id="A0A7Z0VQP7"/>
<comment type="caution">
    <text evidence="4">The sequence shown here is derived from an EMBL/GenBank/DDBJ whole genome shotgun (WGS) entry which is preliminary data.</text>
</comment>
<protein>
    <recommendedName>
        <fullName evidence="3">DUF7939 domain-containing protein</fullName>
    </recommendedName>
</protein>
<proteinExistence type="predicted"/>
<dbReference type="EMBL" id="MARB01000001">
    <property type="protein sequence ID" value="ODJ89601.1"/>
    <property type="molecule type" value="Genomic_DNA"/>
</dbReference>
<dbReference type="Pfam" id="PF25607">
    <property type="entry name" value="DUF7939"/>
    <property type="match status" value="1"/>
</dbReference>
<dbReference type="Pfam" id="PF13584">
    <property type="entry name" value="BatD"/>
    <property type="match status" value="1"/>
</dbReference>
<feature type="transmembrane region" description="Helical" evidence="2">
    <location>
        <begin position="449"/>
        <end position="467"/>
    </location>
</feature>
<name>A0A7Z0VQP7_9GAMM</name>
<keyword evidence="2" id="KW-0812">Transmembrane</keyword>
<dbReference type="RefSeq" id="WP_162420066.1">
    <property type="nucleotide sequence ID" value="NZ_MARB01000001.1"/>
</dbReference>
<evidence type="ECO:0000313" key="4">
    <source>
        <dbReference type="EMBL" id="ODJ89601.1"/>
    </source>
</evidence>
<reference evidence="4 5" key="1">
    <citation type="submission" date="2016-06" db="EMBL/GenBank/DDBJ databases">
        <title>Genome sequence of endosymbiont of Candidatus Endolucinida thiodiazotropha.</title>
        <authorList>
            <person name="Poehlein A."/>
            <person name="Koenig S."/>
            <person name="Heiden S.E."/>
            <person name="Thuermer A."/>
            <person name="Voget S."/>
            <person name="Daniel R."/>
            <person name="Markert S."/>
            <person name="Gros O."/>
            <person name="Schweder T."/>
        </authorList>
    </citation>
    <scope>NUCLEOTIDE SEQUENCE [LARGE SCALE GENOMIC DNA]</scope>
    <source>
        <strain evidence="4 5">COS</strain>
    </source>
</reference>
<gene>
    <name evidence="4" type="ORF">CODIS_01610</name>
</gene>
<feature type="domain" description="DUF7939" evidence="3">
    <location>
        <begin position="497"/>
        <end position="580"/>
    </location>
</feature>
<accession>A0A7Z0VQP7</accession>
<keyword evidence="2" id="KW-1133">Transmembrane helix</keyword>
<dbReference type="InterPro" id="IPR025738">
    <property type="entry name" value="BatD"/>
</dbReference>
<evidence type="ECO:0000256" key="1">
    <source>
        <dbReference type="SAM" id="MobiDB-lite"/>
    </source>
</evidence>
<dbReference type="PANTHER" id="PTHR40940">
    <property type="entry name" value="PROTEIN BATD-RELATED"/>
    <property type="match status" value="1"/>
</dbReference>
<evidence type="ECO:0000259" key="3">
    <source>
        <dbReference type="Pfam" id="PF25607"/>
    </source>
</evidence>
<feature type="region of interest" description="Disordered" evidence="1">
    <location>
        <begin position="576"/>
        <end position="595"/>
    </location>
</feature>